<evidence type="ECO:0000313" key="2">
    <source>
        <dbReference type="Proteomes" id="UP000231912"/>
    </source>
</evidence>
<organism evidence="1 2">
    <name type="scientific">Leptospira wolffii</name>
    <dbReference type="NCBI Taxonomy" id="409998"/>
    <lineage>
        <taxon>Bacteria</taxon>
        <taxon>Pseudomonadati</taxon>
        <taxon>Spirochaetota</taxon>
        <taxon>Spirochaetia</taxon>
        <taxon>Leptospirales</taxon>
        <taxon>Leptospiraceae</taxon>
        <taxon>Leptospira</taxon>
    </lineage>
</organism>
<comment type="caution">
    <text evidence="1">The sequence shown here is derived from an EMBL/GenBank/DDBJ whole genome shotgun (WGS) entry which is preliminary data.</text>
</comment>
<sequence>MRSYAFICLVGVLFLANCTVKYVKNSPQFESSLKNFKRLTVAIDPSSGTGSTEAAMIKSMAEQELSHHKEFIVYPDPENKNVKCEVKIGKSQGVLRLKVEESTAGTVPYLYFWIAPALFGPPKNGIKLKVLASLQKCDTKETLWEGSASSSYSLDNDEEQSLSKVYESKFGKAAGKKAIPYYHILKSLLDEIDSPVLTEAEQDEKIEVEAGG</sequence>
<protein>
    <recommendedName>
        <fullName evidence="3">Lipoprotein</fullName>
    </recommendedName>
</protein>
<dbReference type="NCBIfam" id="TIGR04455">
    <property type="entry name" value="lipo_MXAN_6521"/>
    <property type="match status" value="1"/>
</dbReference>
<reference evidence="1 2" key="1">
    <citation type="submission" date="2017-07" db="EMBL/GenBank/DDBJ databases">
        <title>Leptospira spp. isolated from tropical soils.</title>
        <authorList>
            <person name="Thibeaux R."/>
            <person name="Iraola G."/>
            <person name="Ferres I."/>
            <person name="Bierque E."/>
            <person name="Girault D."/>
            <person name="Soupe-Gilbert M.-E."/>
            <person name="Picardeau M."/>
            <person name="Goarant C."/>
        </authorList>
    </citation>
    <scope>NUCLEOTIDE SEQUENCE [LARGE SCALE GENOMIC DNA]</scope>
    <source>
        <strain evidence="1 2">FH2-C-A2</strain>
    </source>
</reference>
<accession>A0A2M9ZCP0</accession>
<evidence type="ECO:0008006" key="3">
    <source>
        <dbReference type="Google" id="ProtNLM"/>
    </source>
</evidence>
<dbReference type="AlphaFoldDB" id="A0A2M9ZCP0"/>
<evidence type="ECO:0000313" key="1">
    <source>
        <dbReference type="EMBL" id="PJZ66134.1"/>
    </source>
</evidence>
<dbReference type="InterPro" id="IPR031027">
    <property type="entry name" value="Lipo_MXAN_6521"/>
</dbReference>
<dbReference type="RefSeq" id="WP_100758396.1">
    <property type="nucleotide sequence ID" value="NZ_NPDT01000002.1"/>
</dbReference>
<dbReference type="Proteomes" id="UP000231912">
    <property type="component" value="Unassembled WGS sequence"/>
</dbReference>
<name>A0A2M9ZCP0_9LEPT</name>
<gene>
    <name evidence="1" type="ORF">CH371_07525</name>
</gene>
<proteinExistence type="predicted"/>
<dbReference type="EMBL" id="NPDT01000002">
    <property type="protein sequence ID" value="PJZ66134.1"/>
    <property type="molecule type" value="Genomic_DNA"/>
</dbReference>